<dbReference type="GO" id="GO:0006310">
    <property type="term" value="P:DNA recombination"/>
    <property type="evidence" value="ECO:0007669"/>
    <property type="project" value="UniProtKB-UniRule"/>
</dbReference>
<dbReference type="GO" id="GO:0051301">
    <property type="term" value="P:cell division"/>
    <property type="evidence" value="ECO:0007669"/>
    <property type="project" value="UniProtKB-KW"/>
</dbReference>
<dbReference type="AlphaFoldDB" id="A0A4Q0XSD5"/>
<dbReference type="GO" id="GO:0003677">
    <property type="term" value="F:DNA binding"/>
    <property type="evidence" value="ECO:0007669"/>
    <property type="project" value="UniProtKB-UniRule"/>
</dbReference>
<proteinExistence type="inferred from homology"/>
<protein>
    <recommendedName>
        <fullName evidence="4">Tyrosine recombinase XerH</fullName>
    </recommendedName>
</protein>
<evidence type="ECO:0000256" key="4">
    <source>
        <dbReference type="HAMAP-Rule" id="MF_02054"/>
    </source>
</evidence>
<evidence type="ECO:0000259" key="5">
    <source>
        <dbReference type="PROSITE" id="PS51898"/>
    </source>
</evidence>
<evidence type="ECO:0000256" key="2">
    <source>
        <dbReference type="ARBA" id="ARBA00023125"/>
    </source>
</evidence>
<keyword evidence="3 4" id="KW-0233">DNA recombination</keyword>
<evidence type="ECO:0000256" key="1">
    <source>
        <dbReference type="ARBA" id="ARBA00022908"/>
    </source>
</evidence>
<dbReference type="InterPro" id="IPR050090">
    <property type="entry name" value="Tyrosine_recombinase_XerCD"/>
</dbReference>
<dbReference type="InterPro" id="IPR033683">
    <property type="entry name" value="XerH"/>
</dbReference>
<dbReference type="Gene3D" id="1.10.443.10">
    <property type="entry name" value="Intergrase catalytic core"/>
    <property type="match status" value="1"/>
</dbReference>
<feature type="domain" description="Core-binding (CB)" evidence="6">
    <location>
        <begin position="49"/>
        <end position="134"/>
    </location>
</feature>
<keyword evidence="1 4" id="KW-0229">DNA integration</keyword>
<keyword evidence="4" id="KW-0131">Cell cycle</keyword>
<dbReference type="OrthoDB" id="9801717at2"/>
<dbReference type="InterPro" id="IPR041308">
    <property type="entry name" value="Xer_N"/>
</dbReference>
<dbReference type="InterPro" id="IPR013762">
    <property type="entry name" value="Integrase-like_cat_sf"/>
</dbReference>
<dbReference type="InterPro" id="IPR011010">
    <property type="entry name" value="DNA_brk_join_enz"/>
</dbReference>
<comment type="similarity">
    <text evidence="4">Belongs to the 'phage' integrase family. XerH subfamily.</text>
</comment>
<keyword evidence="2 4" id="KW-0238">DNA-binding</keyword>
<dbReference type="Pfam" id="PF18644">
    <property type="entry name" value="Phage_int_SAM_6"/>
    <property type="match status" value="1"/>
</dbReference>
<evidence type="ECO:0000259" key="6">
    <source>
        <dbReference type="PROSITE" id="PS51900"/>
    </source>
</evidence>
<evidence type="ECO:0000313" key="8">
    <source>
        <dbReference type="Proteomes" id="UP000290657"/>
    </source>
</evidence>
<feature type="active site" evidence="4">
    <location>
        <position position="207"/>
    </location>
</feature>
<dbReference type="SUPFAM" id="SSF56349">
    <property type="entry name" value="DNA breaking-rejoining enzymes"/>
    <property type="match status" value="1"/>
</dbReference>
<organism evidence="7 8">
    <name type="scientific">Candidatus Marinarcus aquaticus</name>
    <dbReference type="NCBI Taxonomy" id="2044504"/>
    <lineage>
        <taxon>Bacteria</taxon>
        <taxon>Pseudomonadati</taxon>
        <taxon>Campylobacterota</taxon>
        <taxon>Epsilonproteobacteria</taxon>
        <taxon>Campylobacterales</taxon>
        <taxon>Arcobacteraceae</taxon>
        <taxon>Candidatus Marinarcus</taxon>
    </lineage>
</organism>
<dbReference type="PROSITE" id="PS51900">
    <property type="entry name" value="CB"/>
    <property type="match status" value="1"/>
</dbReference>
<evidence type="ECO:0000256" key="3">
    <source>
        <dbReference type="ARBA" id="ARBA00023172"/>
    </source>
</evidence>
<sequence>MRYPLDFHNNFNKTLLFWMERFVKLKLTTLSNRNVQDKTEFNTIIQRLNKGVQNIDELKSLCKEARQCGLIGINTYINPLEKLYEQLVSLGFASMKEIDEETLIDFLATYTSGLSDATKKNYRMALLSLFKYIDKQNEDDDGKSHVYRIELKNFAGLGGSKGQKLPTYMHDEEIERFLQAIETTSFKDYAQAKNRLLIKTILYTGMRVSEALDIQIKDIVQEDGFHIFRISGKGNKQRIAMIKSHYIQKDLNEWLEYKPSTPLLFCSRTGKRLSQPYVSYIMDKILLQAGIRKEKNGAHMLRHTFATRLYQKNHDLILVQEALGHADLNTSRIYTHFDKERLKAATSVMDDFK</sequence>
<feature type="active site" description="O-(3'-phospho-DNA)-tyrosine intermediate" evidence="4">
    <location>
        <position position="334"/>
    </location>
</feature>
<feature type="active site" evidence="4">
    <location>
        <position position="299"/>
    </location>
</feature>
<reference evidence="7 8" key="1">
    <citation type="submission" date="2017-10" db="EMBL/GenBank/DDBJ databases">
        <title>Genomics of the genus Arcobacter.</title>
        <authorList>
            <person name="Perez-Cataluna A."/>
            <person name="Figueras M.J."/>
        </authorList>
    </citation>
    <scope>NUCLEOTIDE SEQUENCE [LARGE SCALE GENOMIC DNA]</scope>
    <source>
        <strain evidence="7 8">CECT 8987</strain>
    </source>
</reference>
<dbReference type="PROSITE" id="PS51898">
    <property type="entry name" value="TYR_RECOMBINASE"/>
    <property type="match status" value="1"/>
</dbReference>
<dbReference type="InterPro" id="IPR002104">
    <property type="entry name" value="Integrase_catalytic"/>
</dbReference>
<feature type="active site" evidence="4">
    <location>
        <position position="302"/>
    </location>
</feature>
<evidence type="ECO:0000313" key="7">
    <source>
        <dbReference type="EMBL" id="RXJ60212.1"/>
    </source>
</evidence>
<dbReference type="GO" id="GO:0009037">
    <property type="term" value="F:tyrosine-based site-specific recombinase activity"/>
    <property type="evidence" value="ECO:0007669"/>
    <property type="project" value="UniProtKB-UniRule"/>
</dbReference>
<feature type="active site" evidence="4">
    <location>
        <position position="325"/>
    </location>
</feature>
<dbReference type="Proteomes" id="UP000290657">
    <property type="component" value="Unassembled WGS sequence"/>
</dbReference>
<dbReference type="PANTHER" id="PTHR30349:SF64">
    <property type="entry name" value="PROPHAGE INTEGRASE INTD-RELATED"/>
    <property type="match status" value="1"/>
</dbReference>
<comment type="caution">
    <text evidence="7">The sequence shown here is derived from an EMBL/GenBank/DDBJ whole genome shotgun (WGS) entry which is preliminary data.</text>
</comment>
<dbReference type="RefSeq" id="WP_128995561.1">
    <property type="nucleotide sequence ID" value="NZ_PDKN01000002.1"/>
</dbReference>
<dbReference type="GO" id="GO:0005737">
    <property type="term" value="C:cytoplasm"/>
    <property type="evidence" value="ECO:0007669"/>
    <property type="project" value="UniProtKB-SubCell"/>
</dbReference>
<keyword evidence="8" id="KW-1185">Reference proteome</keyword>
<accession>A0A4Q0XSD5</accession>
<keyword evidence="4" id="KW-0963">Cytoplasm</keyword>
<dbReference type="InterPro" id="IPR044068">
    <property type="entry name" value="CB"/>
</dbReference>
<comment type="function">
    <text evidence="4">Site-specific tyrosine recombinase, which acts by catalyzing the cutting and rejoining of the recombining DNA molecules.</text>
</comment>
<feature type="active site" evidence="4">
    <location>
        <position position="233"/>
    </location>
</feature>
<dbReference type="Pfam" id="PF00589">
    <property type="entry name" value="Phage_integrase"/>
    <property type="match status" value="1"/>
</dbReference>
<dbReference type="EMBL" id="PDKN01000002">
    <property type="protein sequence ID" value="RXJ60212.1"/>
    <property type="molecule type" value="Genomic_DNA"/>
</dbReference>
<dbReference type="PANTHER" id="PTHR30349">
    <property type="entry name" value="PHAGE INTEGRASE-RELATED"/>
    <property type="match status" value="1"/>
</dbReference>
<keyword evidence="4" id="KW-0132">Cell division</keyword>
<feature type="domain" description="Tyr recombinase" evidence="5">
    <location>
        <begin position="164"/>
        <end position="347"/>
    </location>
</feature>
<name>A0A4Q0XSD5_9BACT</name>
<comment type="subcellular location">
    <subcellularLocation>
        <location evidence="4">Cytoplasm</location>
    </subcellularLocation>
</comment>
<dbReference type="HAMAP" id="MF_02054">
    <property type="entry name" value="Recomb_XerH"/>
    <property type="match status" value="1"/>
</dbReference>
<gene>
    <name evidence="4" type="primary">xerH</name>
    <name evidence="7" type="ORF">CRV04_04200</name>
</gene>